<dbReference type="InterPro" id="IPR040591">
    <property type="entry name" value="RqcP2_RBD"/>
</dbReference>
<evidence type="ECO:0000256" key="1">
    <source>
        <dbReference type="PROSITE-ProRule" id="PRU00182"/>
    </source>
</evidence>
<sequence length="257" mass="29588">MSIYDHFRPEERPFIDQVLTWKENAEIRHQDKMTDFLDPRQQDIVRSLIGQQDDVQVRIWGGAEGLERARAYIHPVYLHMEQSDWPLTLLTATYPVKFIQLTHRDLLGALMNSGLKREKFGDMTVEDGQIQLIVARESADFVRMNVTQIGRASVEFQEDSLSSYLVPDEKWIEASGTVSSLRLDAMLSQIYRIARSKASEAIDKGLVKVNWKKIEQTAFMLEQGDHLSVRGLGRSKLVEIEGTTKKEKIRVRWAKKG</sequence>
<evidence type="ECO:0000313" key="3">
    <source>
        <dbReference type="EMBL" id="MEN0643923.1"/>
    </source>
</evidence>
<proteinExistence type="predicted"/>
<feature type="domain" description="RNA-binding S4" evidence="2">
    <location>
        <begin position="181"/>
        <end position="238"/>
    </location>
</feature>
<accession>A0ABU9VL52</accession>
<dbReference type="CDD" id="cd00165">
    <property type="entry name" value="S4"/>
    <property type="match status" value="1"/>
</dbReference>
<evidence type="ECO:0000313" key="4">
    <source>
        <dbReference type="Proteomes" id="UP001418796"/>
    </source>
</evidence>
<dbReference type="PANTHER" id="PTHR13633">
    <property type="entry name" value="MITOCHONDRIAL TRANSCRIPTION RESCUE FACTOR 1"/>
    <property type="match status" value="1"/>
</dbReference>
<gene>
    <name evidence="3" type="ORF">MKY91_12245</name>
</gene>
<comment type="caution">
    <text evidence="3">The sequence shown here is derived from an EMBL/GenBank/DDBJ whole genome shotgun (WGS) entry which is preliminary data.</text>
</comment>
<dbReference type="SUPFAM" id="SSF55174">
    <property type="entry name" value="Alpha-L RNA-binding motif"/>
    <property type="match status" value="1"/>
</dbReference>
<dbReference type="Gene3D" id="3.10.290.10">
    <property type="entry name" value="RNA-binding S4 domain"/>
    <property type="match status" value="1"/>
</dbReference>
<dbReference type="InterPro" id="IPR036986">
    <property type="entry name" value="S4_RNA-bd_sf"/>
</dbReference>
<keyword evidence="4" id="KW-1185">Reference proteome</keyword>
<organism evidence="3 4">
    <name type="scientific">Alkalicoccobacillus gibsonii</name>
    <dbReference type="NCBI Taxonomy" id="79881"/>
    <lineage>
        <taxon>Bacteria</taxon>
        <taxon>Bacillati</taxon>
        <taxon>Bacillota</taxon>
        <taxon>Bacilli</taxon>
        <taxon>Bacillales</taxon>
        <taxon>Bacillaceae</taxon>
        <taxon>Alkalicoccobacillus</taxon>
    </lineage>
</organism>
<dbReference type="Pfam" id="PF17774">
    <property type="entry name" value="YlmH_RBD"/>
    <property type="match status" value="1"/>
</dbReference>
<reference evidence="3 4" key="1">
    <citation type="submission" date="2024-03" db="EMBL/GenBank/DDBJ databases">
        <title>Bacilli Hybrid Assemblies.</title>
        <authorList>
            <person name="Kovac J."/>
        </authorList>
    </citation>
    <scope>NUCLEOTIDE SEQUENCE [LARGE SCALE GENOMIC DNA]</scope>
    <source>
        <strain evidence="3 4">FSL R7-0666</strain>
    </source>
</reference>
<dbReference type="Pfam" id="PF01479">
    <property type="entry name" value="S4"/>
    <property type="match status" value="1"/>
</dbReference>
<dbReference type="PROSITE" id="PS50889">
    <property type="entry name" value="S4"/>
    <property type="match status" value="1"/>
</dbReference>
<dbReference type="Gene3D" id="3.30.1370.160">
    <property type="match status" value="1"/>
</dbReference>
<name>A0ABU9VL52_9BACI</name>
<dbReference type="PANTHER" id="PTHR13633:SF3">
    <property type="entry name" value="MITOCHONDRIAL TRANSCRIPTION RESCUE FACTOR 1"/>
    <property type="match status" value="1"/>
</dbReference>
<evidence type="ECO:0000259" key="2">
    <source>
        <dbReference type="SMART" id="SM00363"/>
    </source>
</evidence>
<dbReference type="EMBL" id="JBCITK010000001">
    <property type="protein sequence ID" value="MEN0643923.1"/>
    <property type="molecule type" value="Genomic_DNA"/>
</dbReference>
<dbReference type="InterPro" id="IPR012677">
    <property type="entry name" value="Nucleotide-bd_a/b_plait_sf"/>
</dbReference>
<dbReference type="Gene3D" id="3.30.70.330">
    <property type="match status" value="1"/>
</dbReference>
<protein>
    <submittedName>
        <fullName evidence="3">RNA-binding protein</fullName>
    </submittedName>
</protein>
<keyword evidence="1" id="KW-0694">RNA-binding</keyword>
<dbReference type="SMART" id="SM00363">
    <property type="entry name" value="S4"/>
    <property type="match status" value="1"/>
</dbReference>
<dbReference type="RefSeq" id="WP_343130730.1">
    <property type="nucleotide sequence ID" value="NZ_JBCITK010000001.1"/>
</dbReference>
<dbReference type="Proteomes" id="UP001418796">
    <property type="component" value="Unassembled WGS sequence"/>
</dbReference>
<dbReference type="InterPro" id="IPR002942">
    <property type="entry name" value="S4_RNA-bd"/>
</dbReference>